<feature type="domain" description="Thioredoxin-like fold" evidence="3">
    <location>
        <begin position="52"/>
        <end position="215"/>
    </location>
</feature>
<name>A0A1N7Q010_9PROT</name>
<dbReference type="Gene3D" id="3.40.30.10">
    <property type="entry name" value="Glutaredoxin"/>
    <property type="match status" value="1"/>
</dbReference>
<evidence type="ECO:0000313" key="5">
    <source>
        <dbReference type="Proteomes" id="UP000185678"/>
    </source>
</evidence>
<dbReference type="InterPro" id="IPR036249">
    <property type="entry name" value="Thioredoxin-like_sf"/>
</dbReference>
<gene>
    <name evidence="4" type="ORF">SAMN05421779_10931</name>
</gene>
<dbReference type="AlphaFoldDB" id="A0A1N7Q010"/>
<dbReference type="InterPro" id="IPR006311">
    <property type="entry name" value="TAT_signal"/>
</dbReference>
<dbReference type="InterPro" id="IPR019546">
    <property type="entry name" value="TAT_signal_bac_arc"/>
</dbReference>
<dbReference type="EMBL" id="FTOA01000009">
    <property type="protein sequence ID" value="SIT16208.1"/>
    <property type="molecule type" value="Genomic_DNA"/>
</dbReference>
<dbReference type="Proteomes" id="UP000185678">
    <property type="component" value="Unassembled WGS sequence"/>
</dbReference>
<feature type="chain" id="PRO_5013020983" evidence="2">
    <location>
        <begin position="35"/>
        <end position="219"/>
    </location>
</feature>
<dbReference type="NCBIfam" id="TIGR01409">
    <property type="entry name" value="TAT_signal_seq"/>
    <property type="match status" value="1"/>
</dbReference>
<dbReference type="SUPFAM" id="SSF52833">
    <property type="entry name" value="Thioredoxin-like"/>
    <property type="match status" value="1"/>
</dbReference>
<dbReference type="PANTHER" id="PTHR13887">
    <property type="entry name" value="GLUTATHIONE S-TRANSFERASE KAPPA"/>
    <property type="match status" value="1"/>
</dbReference>
<proteinExistence type="inferred from homology"/>
<keyword evidence="5" id="KW-1185">Reference proteome</keyword>
<dbReference type="InterPro" id="IPR012336">
    <property type="entry name" value="Thioredoxin-like_fold"/>
</dbReference>
<dbReference type="PANTHER" id="PTHR13887:SF56">
    <property type="entry name" value="THIOREDOXIN-LIKE REDUCTASE RV2466C"/>
    <property type="match status" value="1"/>
</dbReference>
<protein>
    <submittedName>
        <fullName evidence="4">Tat (Twin-arginine translocation) pathway signal sequence</fullName>
    </submittedName>
</protein>
<keyword evidence="2" id="KW-0732">Signal</keyword>
<reference evidence="4 5" key="1">
    <citation type="submission" date="2017-01" db="EMBL/GenBank/DDBJ databases">
        <authorList>
            <person name="Mah S.A."/>
            <person name="Swanson W.J."/>
            <person name="Moy G.W."/>
            <person name="Vacquier V.D."/>
        </authorList>
    </citation>
    <scope>NUCLEOTIDE SEQUENCE [LARGE SCALE GENOMIC DNA]</scope>
    <source>
        <strain evidence="4 5">DSM 11589</strain>
    </source>
</reference>
<feature type="signal peptide" evidence="2">
    <location>
        <begin position="1"/>
        <end position="34"/>
    </location>
</feature>
<evidence type="ECO:0000313" key="4">
    <source>
        <dbReference type="EMBL" id="SIT16208.1"/>
    </source>
</evidence>
<evidence type="ECO:0000256" key="1">
    <source>
        <dbReference type="ARBA" id="ARBA00005791"/>
    </source>
</evidence>
<organism evidence="4 5">
    <name type="scientific">Insolitispirillum peregrinum</name>
    <dbReference type="NCBI Taxonomy" id="80876"/>
    <lineage>
        <taxon>Bacteria</taxon>
        <taxon>Pseudomonadati</taxon>
        <taxon>Pseudomonadota</taxon>
        <taxon>Alphaproteobacteria</taxon>
        <taxon>Rhodospirillales</taxon>
        <taxon>Novispirillaceae</taxon>
        <taxon>Insolitispirillum</taxon>
    </lineage>
</organism>
<evidence type="ECO:0000256" key="2">
    <source>
        <dbReference type="SAM" id="SignalP"/>
    </source>
</evidence>
<evidence type="ECO:0000259" key="3">
    <source>
        <dbReference type="Pfam" id="PF13462"/>
    </source>
</evidence>
<dbReference type="STRING" id="80876.SAMN05421779_10931"/>
<comment type="similarity">
    <text evidence="1">Belongs to the thioredoxin family. DsbA subfamily.</text>
</comment>
<dbReference type="Pfam" id="PF13462">
    <property type="entry name" value="Thioredoxin_4"/>
    <property type="match status" value="1"/>
</dbReference>
<dbReference type="PROSITE" id="PS51318">
    <property type="entry name" value="TAT"/>
    <property type="match status" value="1"/>
</dbReference>
<accession>A0A1N7Q010</accession>
<sequence length="219" mass="23664">MVSLSRRSFLRASTAVATAAVVGVGSLMPSPSQAATQLIAWDKAVPPADYPERVIGKVDAPVTIIEYSSLTCGHCATFHNEVLPMVKEKLLDTGKARLVVRDFPLDQYAFAAALIARRAPKESYEGLVATYFAQQHVWTRSEKPVDTLKQYALLSGMSVQDVEAALKDDALFQAIRQVQISAGSAYGIKATPTFVVEGKVVEGVQSYDTLKAMVEAAKK</sequence>